<evidence type="ECO:0000313" key="14">
    <source>
        <dbReference type="Proteomes" id="UP000014500"/>
    </source>
</evidence>
<evidence type="ECO:0000259" key="12">
    <source>
        <dbReference type="Pfam" id="PF04893"/>
    </source>
</evidence>
<evidence type="ECO:0000256" key="5">
    <source>
        <dbReference type="ARBA" id="ARBA00022692"/>
    </source>
</evidence>
<dbReference type="PRINTS" id="PR01011">
    <property type="entry name" value="GLUTPROXDASE"/>
</dbReference>
<dbReference type="AlphaFoldDB" id="T1IH16"/>
<dbReference type="GO" id="GO:0004601">
    <property type="term" value="F:peroxidase activity"/>
    <property type="evidence" value="ECO:0007669"/>
    <property type="project" value="UniProtKB-KW"/>
</dbReference>
<dbReference type="PhylomeDB" id="T1IH16"/>
<keyword evidence="6 11" id="KW-1133">Transmembrane helix</keyword>
<feature type="transmembrane region" description="Helical" evidence="11">
    <location>
        <begin position="280"/>
        <end position="304"/>
    </location>
</feature>
<keyword evidence="8 11" id="KW-0472">Membrane</keyword>
<dbReference type="InterPro" id="IPR000889">
    <property type="entry name" value="Glutathione_peroxidase"/>
</dbReference>
<feature type="compositionally biased region" description="Low complexity" evidence="10">
    <location>
        <begin position="422"/>
        <end position="434"/>
    </location>
</feature>
<feature type="transmembrane region" description="Helical" evidence="11">
    <location>
        <begin position="239"/>
        <end position="260"/>
    </location>
</feature>
<comment type="subcellular location">
    <subcellularLocation>
        <location evidence="1">Membrane</location>
        <topology evidence="1">Multi-pass membrane protein</topology>
    </subcellularLocation>
</comment>
<sequence length="441" mass="50293">MTKKQYPQLQDLYEKYGESKGLRILAFPCNQFGNQEPWPEAEIKEFLKQFNVSFDLFSKIKVNGDEAHPLFKYLKHKQGGTLGDFIKWNFTKFLIDKQGQPVKRYAPTVEPNKSHDSDTFLKMASSDAAVIDVESSGQSDADVKLQFQDFTDSNYGDDSQILKPQQTHMFTSFPDSIDDDTEHSDLLGEKKPPSVWTFEYYQSFFNVDTNDVLRRIFWSMLPRPGMSYLQYHIRPNPDLYGPFWICTTLIFTTAIMGNLANYLTVANSGNYLWHYDFQKVTLSATTIYAYASLTPLLIWIFLWYRNAGHGCTFLEIICVYGYSLSVYVPLSIFWVIQVRALQWILVVIGSILSGTVLLMTFWPTVSHDSRKVSISVMVIIAALHFMLATGFLLYFFHVPNLETHMTTTQTAAISTLTPALTSTTLPTTTEPTTTGVPPQVK</sequence>
<evidence type="ECO:0000256" key="11">
    <source>
        <dbReference type="SAM" id="Phobius"/>
    </source>
</evidence>
<comment type="similarity">
    <text evidence="3">Belongs to the YIP1 family.</text>
</comment>
<feature type="transmembrane region" description="Helical" evidence="11">
    <location>
        <begin position="316"/>
        <end position="336"/>
    </location>
</feature>
<evidence type="ECO:0000256" key="8">
    <source>
        <dbReference type="ARBA" id="ARBA00023136"/>
    </source>
</evidence>
<keyword evidence="14" id="KW-1185">Reference proteome</keyword>
<evidence type="ECO:0000256" key="3">
    <source>
        <dbReference type="ARBA" id="ARBA00010596"/>
    </source>
</evidence>
<dbReference type="SUPFAM" id="SSF52833">
    <property type="entry name" value="Thioredoxin-like"/>
    <property type="match status" value="1"/>
</dbReference>
<dbReference type="InterPro" id="IPR029760">
    <property type="entry name" value="GPX_CS"/>
</dbReference>
<name>T1IH16_STRMM</name>
<dbReference type="PANTHER" id="PTHR12822:SF2">
    <property type="entry name" value="PROTEIN YIPF"/>
    <property type="match status" value="1"/>
</dbReference>
<dbReference type="PROSITE" id="PS51355">
    <property type="entry name" value="GLUTATHIONE_PEROXID_3"/>
    <property type="match status" value="1"/>
</dbReference>
<dbReference type="STRING" id="126957.T1IH16"/>
<dbReference type="EnsemblMetazoa" id="SMAR000119-RA">
    <property type="protein sequence ID" value="SMAR000119-PA"/>
    <property type="gene ID" value="SMAR000119"/>
</dbReference>
<dbReference type="Gene3D" id="3.40.30.10">
    <property type="entry name" value="Glutaredoxin"/>
    <property type="match status" value="1"/>
</dbReference>
<dbReference type="Proteomes" id="UP000014500">
    <property type="component" value="Unassembled WGS sequence"/>
</dbReference>
<evidence type="ECO:0000256" key="10">
    <source>
        <dbReference type="SAM" id="MobiDB-lite"/>
    </source>
</evidence>
<dbReference type="PANTHER" id="PTHR12822">
    <property type="entry name" value="PROTEIN YIPF"/>
    <property type="match status" value="1"/>
</dbReference>
<dbReference type="GO" id="GO:0016020">
    <property type="term" value="C:membrane"/>
    <property type="evidence" value="ECO:0007669"/>
    <property type="project" value="UniProtKB-SubCell"/>
</dbReference>
<dbReference type="GO" id="GO:0031267">
    <property type="term" value="F:small GTPase binding"/>
    <property type="evidence" value="ECO:0007669"/>
    <property type="project" value="InterPro"/>
</dbReference>
<keyword evidence="4 9" id="KW-0575">Peroxidase</keyword>
<dbReference type="GO" id="GO:0005794">
    <property type="term" value="C:Golgi apparatus"/>
    <property type="evidence" value="ECO:0007669"/>
    <property type="project" value="InterPro"/>
</dbReference>
<dbReference type="HOGENOM" id="CLU_621612_0_0_1"/>
<protein>
    <recommendedName>
        <fullName evidence="9">Glutathione peroxidase</fullName>
    </recommendedName>
</protein>
<dbReference type="CDD" id="cd00340">
    <property type="entry name" value="GSH_Peroxidase"/>
    <property type="match status" value="1"/>
</dbReference>
<accession>T1IH16</accession>
<reference evidence="13" key="2">
    <citation type="submission" date="2015-02" db="UniProtKB">
        <authorList>
            <consortium name="EnsemblMetazoa"/>
        </authorList>
    </citation>
    <scope>IDENTIFICATION</scope>
</reference>
<evidence type="ECO:0000313" key="13">
    <source>
        <dbReference type="EnsemblMetazoa" id="SMAR000119-PA"/>
    </source>
</evidence>
<dbReference type="PROSITE" id="PS00763">
    <property type="entry name" value="GLUTATHIONE_PEROXID_2"/>
    <property type="match status" value="1"/>
</dbReference>
<proteinExistence type="inferred from homology"/>
<feature type="region of interest" description="Disordered" evidence="10">
    <location>
        <begin position="422"/>
        <end position="441"/>
    </location>
</feature>
<feature type="domain" description="Yip1" evidence="12">
    <location>
        <begin position="218"/>
        <end position="388"/>
    </location>
</feature>
<evidence type="ECO:0000256" key="9">
    <source>
        <dbReference type="RuleBase" id="RU000499"/>
    </source>
</evidence>
<dbReference type="GO" id="GO:0016192">
    <property type="term" value="P:vesicle-mediated transport"/>
    <property type="evidence" value="ECO:0007669"/>
    <property type="project" value="InterPro"/>
</dbReference>
<evidence type="ECO:0000256" key="4">
    <source>
        <dbReference type="ARBA" id="ARBA00022559"/>
    </source>
</evidence>
<dbReference type="Pfam" id="PF04893">
    <property type="entry name" value="Yip1"/>
    <property type="match status" value="1"/>
</dbReference>
<evidence type="ECO:0000256" key="2">
    <source>
        <dbReference type="ARBA" id="ARBA00006926"/>
    </source>
</evidence>
<dbReference type="eggNOG" id="KOG1651">
    <property type="taxonomic scope" value="Eukaryota"/>
</dbReference>
<keyword evidence="5 11" id="KW-0812">Transmembrane</keyword>
<dbReference type="FunFam" id="3.40.30.10:FF:000545">
    <property type="entry name" value="Glutathione peroxidase"/>
    <property type="match status" value="1"/>
</dbReference>
<feature type="transmembrane region" description="Helical" evidence="11">
    <location>
        <begin position="374"/>
        <end position="396"/>
    </location>
</feature>
<dbReference type="InterPro" id="IPR006977">
    <property type="entry name" value="Yip1_dom"/>
</dbReference>
<evidence type="ECO:0000256" key="7">
    <source>
        <dbReference type="ARBA" id="ARBA00023002"/>
    </source>
</evidence>
<evidence type="ECO:0000256" key="6">
    <source>
        <dbReference type="ARBA" id="ARBA00022989"/>
    </source>
</evidence>
<evidence type="ECO:0000256" key="1">
    <source>
        <dbReference type="ARBA" id="ARBA00004141"/>
    </source>
</evidence>
<dbReference type="InterPro" id="IPR036249">
    <property type="entry name" value="Thioredoxin-like_sf"/>
</dbReference>
<organism evidence="13 14">
    <name type="scientific">Strigamia maritima</name>
    <name type="common">European centipede</name>
    <name type="synonym">Geophilus maritimus</name>
    <dbReference type="NCBI Taxonomy" id="126957"/>
    <lineage>
        <taxon>Eukaryota</taxon>
        <taxon>Metazoa</taxon>
        <taxon>Ecdysozoa</taxon>
        <taxon>Arthropoda</taxon>
        <taxon>Myriapoda</taxon>
        <taxon>Chilopoda</taxon>
        <taxon>Pleurostigmophora</taxon>
        <taxon>Geophilomorpha</taxon>
        <taxon>Linotaeniidae</taxon>
        <taxon>Strigamia</taxon>
    </lineage>
</organism>
<dbReference type="Pfam" id="PF00255">
    <property type="entry name" value="GSHPx"/>
    <property type="match status" value="1"/>
</dbReference>
<dbReference type="GO" id="GO:0006979">
    <property type="term" value="P:response to oxidative stress"/>
    <property type="evidence" value="ECO:0007669"/>
    <property type="project" value="InterPro"/>
</dbReference>
<comment type="similarity">
    <text evidence="2 9">Belongs to the glutathione peroxidase family.</text>
</comment>
<keyword evidence="7 9" id="KW-0560">Oxidoreductase</keyword>
<dbReference type="InterPro" id="IPR039765">
    <property type="entry name" value="Yip5/YIPF1/YIPF2"/>
</dbReference>
<dbReference type="EMBL" id="JH429682">
    <property type="status" value="NOT_ANNOTATED_CDS"/>
    <property type="molecule type" value="Genomic_DNA"/>
</dbReference>
<reference evidence="14" key="1">
    <citation type="submission" date="2011-05" db="EMBL/GenBank/DDBJ databases">
        <authorList>
            <person name="Richards S.R."/>
            <person name="Qu J."/>
            <person name="Jiang H."/>
            <person name="Jhangiani S.N."/>
            <person name="Agravi P."/>
            <person name="Goodspeed R."/>
            <person name="Gross S."/>
            <person name="Mandapat C."/>
            <person name="Jackson L."/>
            <person name="Mathew T."/>
            <person name="Pu L."/>
            <person name="Thornton R."/>
            <person name="Saada N."/>
            <person name="Wilczek-Boney K.B."/>
            <person name="Lee S."/>
            <person name="Kovar C."/>
            <person name="Wu Y."/>
            <person name="Scherer S.E."/>
            <person name="Worley K.C."/>
            <person name="Muzny D.M."/>
            <person name="Gibbs R."/>
        </authorList>
    </citation>
    <scope>NUCLEOTIDE SEQUENCE</scope>
    <source>
        <strain evidence="14">Brora</strain>
    </source>
</reference>
<dbReference type="eggNOG" id="KOG3114">
    <property type="taxonomic scope" value="Eukaryota"/>
</dbReference>
<feature type="transmembrane region" description="Helical" evidence="11">
    <location>
        <begin position="342"/>
        <end position="362"/>
    </location>
</feature>